<evidence type="ECO:0000313" key="1">
    <source>
        <dbReference type="EMBL" id="PKC14404.1"/>
    </source>
</evidence>
<evidence type="ECO:0000313" key="3">
    <source>
        <dbReference type="Proteomes" id="UP000232688"/>
    </source>
</evidence>
<reference evidence="2 3" key="4">
    <citation type="submission" date="2017-10" db="EMBL/GenBank/DDBJ databases">
        <title>Genome analyses suggest a sexual origin of heterokaryosis in a supposedly ancient asexual fungus.</title>
        <authorList>
            <person name="Corradi N."/>
            <person name="Sedzielewska K."/>
            <person name="Noel J."/>
            <person name="Charron P."/>
            <person name="Farinelli L."/>
            <person name="Marton T."/>
            <person name="Kruger M."/>
            <person name="Pelin A."/>
            <person name="Brachmann A."/>
            <person name="Corradi N."/>
        </authorList>
    </citation>
    <scope>NUCLEOTIDE SEQUENCE [LARGE SCALE GENOMIC DNA]</scope>
    <source>
        <strain evidence="2 3">A1</strain>
    </source>
</reference>
<dbReference type="EMBL" id="LLXJ01000137">
    <property type="protein sequence ID" value="PKC14404.1"/>
    <property type="molecule type" value="Genomic_DNA"/>
</dbReference>
<dbReference type="VEuPathDB" id="FungiDB:RhiirA1_448864"/>
<accession>A0A2I1DSC1</accession>
<reference evidence="1 4" key="1">
    <citation type="submission" date="2016-04" db="EMBL/GenBank/DDBJ databases">
        <title>Genome analyses suggest a sexual origin of heterokaryosis in a supposedly ancient asexual fungus.</title>
        <authorList>
            <person name="Ropars J."/>
            <person name="Sedzielewska K."/>
            <person name="Noel J."/>
            <person name="Charron P."/>
            <person name="Farinelli L."/>
            <person name="Marton T."/>
            <person name="Kruger M."/>
            <person name="Pelin A."/>
            <person name="Brachmann A."/>
            <person name="Corradi N."/>
        </authorList>
    </citation>
    <scope>NUCLEOTIDE SEQUENCE [LARGE SCALE GENOMIC DNA]</scope>
    <source>
        <strain evidence="1 4">A5</strain>
    </source>
</reference>
<gene>
    <name evidence="2" type="ORF">RhiirA1_448864</name>
    <name evidence="1" type="ORF">RhiirA5_409452</name>
</gene>
<evidence type="ECO:0000313" key="4">
    <source>
        <dbReference type="Proteomes" id="UP000232722"/>
    </source>
</evidence>
<comment type="caution">
    <text evidence="2">The sequence shown here is derived from an EMBL/GenBank/DDBJ whole genome shotgun (WGS) entry which is preliminary data.</text>
</comment>
<protein>
    <submittedName>
        <fullName evidence="2">Uncharacterized protein</fullName>
    </submittedName>
</protein>
<dbReference type="AlphaFoldDB" id="A0A2I1DSC1"/>
<reference evidence="2 3" key="3">
    <citation type="submission" date="2017-10" db="EMBL/GenBank/DDBJ databases">
        <title>Extensive intraspecific genome diversity in a model arbuscular mycorrhizal fungus.</title>
        <authorList>
            <person name="Chen E.C.H."/>
            <person name="Morin E."/>
            <person name="Baudet D."/>
            <person name="Noel J."/>
            <person name="Ndikumana S."/>
            <person name="Charron P."/>
            <person name="St-Onge C."/>
            <person name="Giorgi J."/>
            <person name="Grigoriev I.V."/>
            <person name="Roux C."/>
            <person name="Martin F.M."/>
            <person name="Corradi N."/>
        </authorList>
    </citation>
    <scope>NUCLEOTIDE SEQUENCE [LARGE SCALE GENOMIC DNA]</scope>
    <source>
        <strain evidence="2 3">A1</strain>
    </source>
</reference>
<organism evidence="2 3">
    <name type="scientific">Rhizophagus irregularis</name>
    <dbReference type="NCBI Taxonomy" id="588596"/>
    <lineage>
        <taxon>Eukaryota</taxon>
        <taxon>Fungi</taxon>
        <taxon>Fungi incertae sedis</taxon>
        <taxon>Mucoromycota</taxon>
        <taxon>Glomeromycotina</taxon>
        <taxon>Glomeromycetes</taxon>
        <taxon>Glomerales</taxon>
        <taxon>Glomeraceae</taxon>
        <taxon>Rhizophagus</taxon>
    </lineage>
</organism>
<dbReference type="EMBL" id="LLXH01000024">
    <property type="protein sequence ID" value="PKC75388.1"/>
    <property type="molecule type" value="Genomic_DNA"/>
</dbReference>
<dbReference type="Proteomes" id="UP000232722">
    <property type="component" value="Unassembled WGS sequence"/>
</dbReference>
<name>A0A2I1DSC1_9GLOM</name>
<evidence type="ECO:0000313" key="2">
    <source>
        <dbReference type="EMBL" id="PKC75388.1"/>
    </source>
</evidence>
<reference evidence="1 4" key="2">
    <citation type="submission" date="2017-09" db="EMBL/GenBank/DDBJ databases">
        <title>Extensive intraspecific genome diversity in a model arbuscular mycorrhizal fungus.</title>
        <authorList>
            <person name="Chen E.C."/>
            <person name="Morin E."/>
            <person name="Beaudet D."/>
            <person name="Noel J."/>
            <person name="Ndikumana S."/>
            <person name="Charron P."/>
            <person name="St-Onge C."/>
            <person name="Giorgi J."/>
            <person name="Grigoriev I.V."/>
            <person name="Roux C."/>
            <person name="Martin F.M."/>
            <person name="Corradi N."/>
        </authorList>
    </citation>
    <scope>NUCLEOTIDE SEQUENCE [LARGE SCALE GENOMIC DNA]</scope>
    <source>
        <strain evidence="1 4">A5</strain>
    </source>
</reference>
<sequence length="101" mass="12533">MLYVLRSMYEKKAKWKSNDIIQLLNKVFDNVNQIYNKGIEVNYDFFAADGSYFKTEYKYYPIFYRQKKNVKRNSRVKNKLSYLKRKNYEDREREWNDIITT</sequence>
<proteinExistence type="predicted"/>
<dbReference type="Proteomes" id="UP000232688">
    <property type="component" value="Unassembled WGS sequence"/>
</dbReference>